<feature type="domain" description="Fibronectin type-III" evidence="5">
    <location>
        <begin position="375"/>
        <end position="520"/>
    </location>
</feature>
<dbReference type="PANTHER" id="PTHR47435:SF4">
    <property type="entry name" value="KELCH REPEAT PROTEIN (AFU_ORTHOLOGUE AFUA_5G12780)"/>
    <property type="match status" value="1"/>
</dbReference>
<dbReference type="SUPFAM" id="SSF49265">
    <property type="entry name" value="Fibronectin type III"/>
    <property type="match status" value="1"/>
</dbReference>
<evidence type="ECO:0000256" key="2">
    <source>
        <dbReference type="ARBA" id="ARBA00023004"/>
    </source>
</evidence>
<proteinExistence type="predicted"/>
<dbReference type="Gene3D" id="2.60.40.10">
    <property type="entry name" value="Immunoglobulins"/>
    <property type="match status" value="2"/>
</dbReference>
<sequence length="637" mass="72390">MGRHVSLAGLVAILAVGSYAQEPSISQAPNTWVKRSPLEGTPPSPRLGYEGACVWDSKHHVMIRYGGHNQGGGGEQHSEVWTFDPITARWTLKEPNTSPPGICCGQQNVFDPIRGRYIRFPAFSGSHGWQWFREIYLNDSSVWTYDLETNLWRNMRPLPSPRLAPLRCASWDADEEVVVVFGGEGSREGTLVYDPYTNEWKWMNPKIEPEFRSGGNMAYDSARKLHILFGAQFLDDPHTWAYDLKKNEWRDMKPAVMPPTKQNDAVLAYDPHNKVILAVVKITETREGKSVDRLETWAYDAGANRWTKMNPPQEPDPSGARARQLMFAPELNLAILENRTHPPQGRHEQQIWTYRYADGKPHEPPKPSPRKRTQPPLVEDVTVSVVSAKQVELSWKPVKLPGETDNLEGSAIVGYHVERAVVEVWSEDQLKRLKSSTPPLPEPSVGAIRRIGQFERLTAMPVKGTTFTDTSVDLQTPKVVAAKPIYERRFYPEELEDNGKPYRFAVYAYRIRAVNARGEWSGPSPACFTLPSSPQWVFAKEEGTTCHLKWAANPEKGIQGYRIYRMDGRWQKDPVSRLTAHPISRTTYSDPTAGKAARRYYVVAVDALGQEGFPSAPVWFNREWRPFYLPFIGEWHQ</sequence>
<evidence type="ECO:0000259" key="5">
    <source>
        <dbReference type="SMART" id="SM00060"/>
    </source>
</evidence>
<dbReference type="SUPFAM" id="SSF117281">
    <property type="entry name" value="Kelch motif"/>
    <property type="match status" value="1"/>
</dbReference>
<dbReference type="EMBL" id="JACEFB010000011">
    <property type="protein sequence ID" value="MBA2227152.1"/>
    <property type="molecule type" value="Genomic_DNA"/>
</dbReference>
<evidence type="ECO:0000313" key="6">
    <source>
        <dbReference type="EMBL" id="MBA2227152.1"/>
    </source>
</evidence>
<accession>A0A7V9ACV5</accession>
<dbReference type="Gene3D" id="2.120.10.80">
    <property type="entry name" value="Kelch-type beta propeller"/>
    <property type="match status" value="1"/>
</dbReference>
<protein>
    <recommendedName>
        <fullName evidence="5">Fibronectin type-III domain-containing protein</fullName>
    </recommendedName>
</protein>
<dbReference type="PANTHER" id="PTHR47435">
    <property type="entry name" value="KELCH REPEAT PROTEIN (AFU_ORTHOLOGUE AFUA_5G12780)"/>
    <property type="match status" value="1"/>
</dbReference>
<feature type="region of interest" description="Disordered" evidence="3">
    <location>
        <begin position="357"/>
        <end position="376"/>
    </location>
</feature>
<evidence type="ECO:0000256" key="4">
    <source>
        <dbReference type="SAM" id="SignalP"/>
    </source>
</evidence>
<keyword evidence="1" id="KW-0677">Repeat</keyword>
<dbReference type="Proteomes" id="UP000542342">
    <property type="component" value="Unassembled WGS sequence"/>
</dbReference>
<feature type="signal peptide" evidence="4">
    <location>
        <begin position="1"/>
        <end position="20"/>
    </location>
</feature>
<dbReference type="InterPro" id="IPR036116">
    <property type="entry name" value="FN3_sf"/>
</dbReference>
<organism evidence="6 7">
    <name type="scientific">Thermogemmata fonticola</name>
    <dbReference type="NCBI Taxonomy" id="2755323"/>
    <lineage>
        <taxon>Bacteria</taxon>
        <taxon>Pseudomonadati</taxon>
        <taxon>Planctomycetota</taxon>
        <taxon>Planctomycetia</taxon>
        <taxon>Gemmatales</taxon>
        <taxon>Gemmataceae</taxon>
        <taxon>Thermogemmata</taxon>
    </lineage>
</organism>
<dbReference type="InterPro" id="IPR013783">
    <property type="entry name" value="Ig-like_fold"/>
</dbReference>
<reference evidence="6 7" key="1">
    <citation type="submission" date="2020-07" db="EMBL/GenBank/DDBJ databases">
        <title>Thermogemmata thermophila gen. nov., sp. nov., a novel moderate thermophilic planctomycete from a Kamchatka hot spring.</title>
        <authorList>
            <person name="Elcheninov A.G."/>
            <person name="Podosokorskaya O.A."/>
            <person name="Kovaleva O.L."/>
            <person name="Novikov A."/>
            <person name="Bonch-Osmolovskaya E.A."/>
            <person name="Toshchakov S.V."/>
            <person name="Kublanov I.V."/>
        </authorList>
    </citation>
    <scope>NUCLEOTIDE SEQUENCE [LARGE SCALE GENOMIC DNA]</scope>
    <source>
        <strain evidence="6 7">2918</strain>
    </source>
</reference>
<comment type="caution">
    <text evidence="6">The sequence shown here is derived from an EMBL/GenBank/DDBJ whole genome shotgun (WGS) entry which is preliminary data.</text>
</comment>
<dbReference type="CDD" id="cd00063">
    <property type="entry name" value="FN3"/>
    <property type="match status" value="1"/>
</dbReference>
<keyword evidence="2" id="KW-0408">Iron</keyword>
<dbReference type="RefSeq" id="WP_194538979.1">
    <property type="nucleotide sequence ID" value="NZ_JACEFB010000011.1"/>
</dbReference>
<keyword evidence="7" id="KW-1185">Reference proteome</keyword>
<evidence type="ECO:0000256" key="1">
    <source>
        <dbReference type="ARBA" id="ARBA00022737"/>
    </source>
</evidence>
<evidence type="ECO:0000256" key="3">
    <source>
        <dbReference type="SAM" id="MobiDB-lite"/>
    </source>
</evidence>
<dbReference type="AlphaFoldDB" id="A0A7V9ACV5"/>
<dbReference type="InterPro" id="IPR015915">
    <property type="entry name" value="Kelch-typ_b-propeller"/>
</dbReference>
<keyword evidence="4" id="KW-0732">Signal</keyword>
<evidence type="ECO:0000313" key="7">
    <source>
        <dbReference type="Proteomes" id="UP000542342"/>
    </source>
</evidence>
<feature type="domain" description="Fibronectin type-III" evidence="5">
    <location>
        <begin position="531"/>
        <end position="611"/>
    </location>
</feature>
<feature type="chain" id="PRO_5031517404" description="Fibronectin type-III domain-containing protein" evidence="4">
    <location>
        <begin position="21"/>
        <end position="637"/>
    </location>
</feature>
<name>A0A7V9ACV5_9BACT</name>
<dbReference type="SMART" id="SM00060">
    <property type="entry name" value="FN3"/>
    <property type="match status" value="2"/>
</dbReference>
<gene>
    <name evidence="6" type="ORF">H0921_13395</name>
</gene>
<dbReference type="InterPro" id="IPR003961">
    <property type="entry name" value="FN3_dom"/>
</dbReference>